<dbReference type="FunCoup" id="A0A4W6CLF5">
    <property type="interactions" value="398"/>
</dbReference>
<reference evidence="5" key="3">
    <citation type="submission" date="2025-09" db="UniProtKB">
        <authorList>
            <consortium name="Ensembl"/>
        </authorList>
    </citation>
    <scope>IDENTIFICATION</scope>
</reference>
<dbReference type="GO" id="GO:0004860">
    <property type="term" value="F:protein kinase inhibitor activity"/>
    <property type="evidence" value="ECO:0007669"/>
    <property type="project" value="UniProtKB-KW"/>
</dbReference>
<dbReference type="SMART" id="SM00220">
    <property type="entry name" value="S_TKc"/>
    <property type="match status" value="1"/>
</dbReference>
<dbReference type="Pfam" id="PF00069">
    <property type="entry name" value="Pkinase"/>
    <property type="match status" value="1"/>
</dbReference>
<dbReference type="Ensembl" id="ENSLCAT00010013434.1">
    <property type="protein sequence ID" value="ENSLCAP00010013157.1"/>
    <property type="gene ID" value="ENSLCAG00010006226.1"/>
</dbReference>
<dbReference type="InterPro" id="IPR011009">
    <property type="entry name" value="Kinase-like_dom_sf"/>
</dbReference>
<dbReference type="GO" id="GO:0032436">
    <property type="term" value="P:positive regulation of proteasomal ubiquitin-dependent protein catabolic process"/>
    <property type="evidence" value="ECO:0007669"/>
    <property type="project" value="TreeGrafter"/>
</dbReference>
<reference evidence="5" key="2">
    <citation type="submission" date="2025-08" db="UniProtKB">
        <authorList>
            <consortium name="Ensembl"/>
        </authorList>
    </citation>
    <scope>IDENTIFICATION</scope>
</reference>
<comment type="similarity">
    <text evidence="2">Belongs to the protein kinase superfamily. CAMK Ser/Thr protein kinase family. Tribbles subfamily.</text>
</comment>
<dbReference type="InterPro" id="IPR024104">
    <property type="entry name" value="Tribbles/Ser_Thr_kinase_40"/>
</dbReference>
<dbReference type="Proteomes" id="UP000314980">
    <property type="component" value="Unassembled WGS sequence"/>
</dbReference>
<keyword evidence="6" id="KW-1185">Reference proteome</keyword>
<evidence type="ECO:0000256" key="2">
    <source>
        <dbReference type="ARBA" id="ARBA00038180"/>
    </source>
</evidence>
<sequence>MNLQWSSPAPCLRAARVAHKRLDSDDQPPPPPAKCARLSAEAGDSAQQGLLLGISPGSPVSPVSTNPSHNSHSRNHHHRRHLHQGPTPHQGPSRIGPFLLLPLADREGMYSAMDTDTGDELLCKVCATTPHPHPPASLSYGILPAHKNVAAVRDIILGECKAYVFLDKDFGDMHTLVKSCRRLDEEHARGLFRQAALAVAHCHQAGIVLGDLKLRKFVFADEKRLESLEDCRVLEDPNDDSMSDTHGCPAYVSPEILSGSALGVMLYTMLVGRYPFHDPDPATLFSKIRRGQCCLPEGLSPKAKCLLQSLLRKEPWERLTATELLAHPWFHQPPLSQEVALGEQEVSSAEQMVPSFDVEEDDNLLC</sequence>
<dbReference type="PANTHER" id="PTHR22961">
    <property type="entry name" value="SER/THR PROTEIN KINASE-TRB"/>
    <property type="match status" value="1"/>
</dbReference>
<dbReference type="InParanoid" id="A0A4W6CLF5"/>
<dbReference type="GO" id="GO:0005524">
    <property type="term" value="F:ATP binding"/>
    <property type="evidence" value="ECO:0007669"/>
    <property type="project" value="InterPro"/>
</dbReference>
<dbReference type="GO" id="GO:0001889">
    <property type="term" value="P:liver development"/>
    <property type="evidence" value="ECO:0007669"/>
    <property type="project" value="Ensembl"/>
</dbReference>
<dbReference type="GO" id="GO:0005634">
    <property type="term" value="C:nucleus"/>
    <property type="evidence" value="ECO:0007669"/>
    <property type="project" value="TreeGrafter"/>
</dbReference>
<evidence type="ECO:0000313" key="6">
    <source>
        <dbReference type="Proteomes" id="UP000314980"/>
    </source>
</evidence>
<protein>
    <submittedName>
        <fullName evidence="5">Tribbles pseudokinase 1</fullName>
    </submittedName>
</protein>
<evidence type="ECO:0000256" key="3">
    <source>
        <dbReference type="SAM" id="MobiDB-lite"/>
    </source>
</evidence>
<dbReference type="PROSITE" id="PS50011">
    <property type="entry name" value="PROTEIN_KINASE_DOM"/>
    <property type="match status" value="1"/>
</dbReference>
<feature type="compositionally biased region" description="Basic residues" evidence="3">
    <location>
        <begin position="71"/>
        <end position="83"/>
    </location>
</feature>
<evidence type="ECO:0000256" key="1">
    <source>
        <dbReference type="ARBA" id="ARBA00023013"/>
    </source>
</evidence>
<accession>A0A4W6CLF5</accession>
<dbReference type="InterPro" id="IPR000719">
    <property type="entry name" value="Prot_kinase_dom"/>
</dbReference>
<dbReference type="Gene3D" id="3.30.200.20">
    <property type="entry name" value="Phosphorylase Kinase, domain 1"/>
    <property type="match status" value="1"/>
</dbReference>
<proteinExistence type="inferred from homology"/>
<dbReference type="PANTHER" id="PTHR22961:SF17">
    <property type="entry name" value="TRIBBLES HOMOLOG 1"/>
    <property type="match status" value="1"/>
</dbReference>
<name>A0A4W6CLF5_LATCA</name>
<feature type="region of interest" description="Disordered" evidence="3">
    <location>
        <begin position="20"/>
        <end position="94"/>
    </location>
</feature>
<keyword evidence="1" id="KW-0649">Protein kinase inhibitor</keyword>
<feature type="compositionally biased region" description="Low complexity" evidence="3">
    <location>
        <begin position="55"/>
        <end position="70"/>
    </location>
</feature>
<dbReference type="SUPFAM" id="SSF56112">
    <property type="entry name" value="Protein kinase-like (PK-like)"/>
    <property type="match status" value="1"/>
</dbReference>
<dbReference type="GeneTree" id="ENSGT00950000182986"/>
<evidence type="ECO:0000259" key="4">
    <source>
        <dbReference type="PROSITE" id="PS50011"/>
    </source>
</evidence>
<feature type="domain" description="Protein kinase" evidence="4">
    <location>
        <begin position="95"/>
        <end position="330"/>
    </location>
</feature>
<reference evidence="6" key="1">
    <citation type="submission" date="2015-09" db="EMBL/GenBank/DDBJ databases">
        <authorList>
            <person name="Sai Rama Sridatta P."/>
        </authorList>
    </citation>
    <scope>NUCLEOTIDE SEQUENCE [LARGE SCALE GENOMIC DNA]</scope>
</reference>
<dbReference type="Gene3D" id="1.10.510.10">
    <property type="entry name" value="Transferase(Phosphotransferase) domain 1"/>
    <property type="match status" value="1"/>
</dbReference>
<dbReference type="GO" id="GO:0004672">
    <property type="term" value="F:protein kinase activity"/>
    <property type="evidence" value="ECO:0007669"/>
    <property type="project" value="InterPro"/>
</dbReference>
<dbReference type="FunFam" id="1.10.510.10:FF:000153">
    <property type="entry name" value="Tribbles homolog 2"/>
    <property type="match status" value="1"/>
</dbReference>
<organism evidence="5 6">
    <name type="scientific">Lates calcarifer</name>
    <name type="common">Barramundi</name>
    <name type="synonym">Holocentrus calcarifer</name>
    <dbReference type="NCBI Taxonomy" id="8187"/>
    <lineage>
        <taxon>Eukaryota</taxon>
        <taxon>Metazoa</taxon>
        <taxon>Chordata</taxon>
        <taxon>Craniata</taxon>
        <taxon>Vertebrata</taxon>
        <taxon>Euteleostomi</taxon>
        <taxon>Actinopterygii</taxon>
        <taxon>Neopterygii</taxon>
        <taxon>Teleostei</taxon>
        <taxon>Neoteleostei</taxon>
        <taxon>Acanthomorphata</taxon>
        <taxon>Carangaria</taxon>
        <taxon>Carangaria incertae sedis</taxon>
        <taxon>Centropomidae</taxon>
        <taxon>Lates</taxon>
    </lineage>
</organism>
<dbReference type="AlphaFoldDB" id="A0A4W6CLF5"/>
<evidence type="ECO:0000313" key="5">
    <source>
        <dbReference type="Ensembl" id="ENSLCAP00010013157.1"/>
    </source>
</evidence>
<dbReference type="GO" id="GO:0031434">
    <property type="term" value="F:mitogen-activated protein kinase kinase binding"/>
    <property type="evidence" value="ECO:0007669"/>
    <property type="project" value="TreeGrafter"/>
</dbReference>
<dbReference type="STRING" id="8187.ENSLCAP00010013157"/>